<organism evidence="2 3">
    <name type="scientific">Leishmania donovani</name>
    <dbReference type="NCBI Taxonomy" id="5661"/>
    <lineage>
        <taxon>Eukaryota</taxon>
        <taxon>Discoba</taxon>
        <taxon>Euglenozoa</taxon>
        <taxon>Kinetoplastea</taxon>
        <taxon>Metakinetoplastina</taxon>
        <taxon>Trypanosomatida</taxon>
        <taxon>Trypanosomatidae</taxon>
        <taxon>Leishmaniinae</taxon>
        <taxon>Leishmania</taxon>
    </lineage>
</organism>
<dbReference type="VEuPathDB" id="TriTrypDB:LDHU3_32.3110"/>
<proteinExistence type="predicted"/>
<feature type="region of interest" description="Disordered" evidence="1">
    <location>
        <begin position="706"/>
        <end position="730"/>
    </location>
</feature>
<protein>
    <submittedName>
        <fullName evidence="2">Uncharacterized protein</fullName>
    </submittedName>
</protein>
<dbReference type="VEuPathDB" id="TriTrypDB:LdCL_320030400"/>
<name>A0A504X9C9_LEIDO</name>
<dbReference type="AlphaFoldDB" id="A0A504X9C9"/>
<comment type="caution">
    <text evidence="2">The sequence shown here is derived from an EMBL/GenBank/DDBJ whole genome shotgun (WGS) entry which is preliminary data.</text>
</comment>
<feature type="compositionally biased region" description="Basic and acidic residues" evidence="1">
    <location>
        <begin position="719"/>
        <end position="730"/>
    </location>
</feature>
<feature type="compositionally biased region" description="Basic and acidic residues" evidence="1">
    <location>
        <begin position="1"/>
        <end position="18"/>
    </location>
</feature>
<evidence type="ECO:0000313" key="3">
    <source>
        <dbReference type="Proteomes" id="UP000318447"/>
    </source>
</evidence>
<feature type="region of interest" description="Disordered" evidence="1">
    <location>
        <begin position="1"/>
        <end position="25"/>
    </location>
</feature>
<sequence>MVGIQRDEMQPRPPRQREPANSATVAAPALESDAATPAAASAMSSAQGLARYFHGLAAGDEMAGLIRGLRASMWQCYQDCLHRPAAAQVPTFPALASGGASGVEASADGSAALSSRIDDASLKGSSFADAGTRSTSPANHGVGMGVALLAAVPASPVPIPPGKLKAAERRQYWSATKAAMLFAVESPSVAEEATALHCSTITRSLLYNYYYPSEGGEAASSSPRVSATLETAPAMSTLHRGEVRWVLSDTRVVELAREALKMDRCDGGVCGWQRALALLRQVDPTPLTSAVELELYRRTDGRHWAEALDCLWRIGPAHWTEMDVAAAVRCLYSAGRRHHQENLATLSADEVARAATEDGEDGSHVSSSLFQARLKAQALRIHHAVEAAGVLRWSTSSTFNDTLGLVALDTAGWLDACVLLDKLLSGATAAACSRDAGVREGAARGAVGVVRREKAVHSVQRITGGEAVANSELFLASTFYESEIVSHSGDTLVPPHSPQRARSPEPLYHLVRANAVTVHQTCRALRSRWDVGLRYVQLLQDAFVDTLDLPSDTAATEDVLRLCIIGQQWEAALRLVAAHQAAMADGAEGDRLPATAEVAASKRATPHHNRKHYRPDVFVQLVRLLGSVQPARSAAYDLIHRYAASRAALSTARVNVNRNSLNVAGLELSKHYNTNTLSRAYNFLVQSADTLGAAEQVLEQLRRSRSPPLQGCSAAAQEAKSHAGRDAGRPLRDMDAGLAGLETESVAHIAYLSAVAGDWRRALHHANALLHEPRYRTTFFPTARLHDAVQYALEQAPSPGPSWRVSLQLFTDMMERNVPSSEVSFQSAVKRCFAGGVPDQAQRLFHFVLRNGVRP</sequence>
<dbReference type="Proteomes" id="UP000318447">
    <property type="component" value="Unassembled WGS sequence"/>
</dbReference>
<dbReference type="EMBL" id="RHLC01000009">
    <property type="protein sequence ID" value="TPP43759.1"/>
    <property type="molecule type" value="Genomic_DNA"/>
</dbReference>
<evidence type="ECO:0000313" key="2">
    <source>
        <dbReference type="EMBL" id="TPP43759.1"/>
    </source>
</evidence>
<dbReference type="VEuPathDB" id="TriTrypDB:LdBPK_322520.1"/>
<evidence type="ECO:0000256" key="1">
    <source>
        <dbReference type="SAM" id="MobiDB-lite"/>
    </source>
</evidence>
<reference evidence="3" key="1">
    <citation type="submission" date="2019-02" db="EMBL/GenBank/DDBJ databases">
        <title>FDA dAtabase for Regulatory Grade micrObial Sequences (FDA-ARGOS): Supporting development and validation of Infectious Disease Dx tests.</title>
        <authorList>
            <person name="Duncan R."/>
            <person name="Fisher C."/>
            <person name="Tallon L."/>
            <person name="Sadzewicz L."/>
            <person name="Sengamalay N."/>
            <person name="Ott S."/>
            <person name="Godinez A."/>
            <person name="Nagaraj S."/>
            <person name="Vavikolanu K."/>
            <person name="Nadendla S."/>
            <person name="Aluvathingal J."/>
            <person name="Sichtig H."/>
        </authorList>
    </citation>
    <scope>NUCLEOTIDE SEQUENCE [LARGE SCALE GENOMIC DNA]</scope>
    <source>
        <strain evidence="3">FDAARGOS_361</strain>
    </source>
</reference>
<gene>
    <name evidence="2" type="ORF">CGC21_20790</name>
</gene>
<accession>A0A504X9C9</accession>